<feature type="coiled-coil region" evidence="2">
    <location>
        <begin position="94"/>
        <end position="121"/>
    </location>
</feature>
<feature type="compositionally biased region" description="Polar residues" evidence="3">
    <location>
        <begin position="163"/>
        <end position="184"/>
    </location>
</feature>
<feature type="region of interest" description="Disordered" evidence="3">
    <location>
        <begin position="238"/>
        <end position="598"/>
    </location>
</feature>
<protein>
    <recommendedName>
        <fullName evidence="4">C3H1-type domain-containing protein</fullName>
    </recommendedName>
</protein>
<keyword evidence="1" id="KW-0479">Metal-binding</keyword>
<organism evidence="5 6">
    <name type="scientific">Desmophyllum pertusum</name>
    <dbReference type="NCBI Taxonomy" id="174260"/>
    <lineage>
        <taxon>Eukaryota</taxon>
        <taxon>Metazoa</taxon>
        <taxon>Cnidaria</taxon>
        <taxon>Anthozoa</taxon>
        <taxon>Hexacorallia</taxon>
        <taxon>Scleractinia</taxon>
        <taxon>Caryophylliina</taxon>
        <taxon>Caryophylliidae</taxon>
        <taxon>Desmophyllum</taxon>
    </lineage>
</organism>
<comment type="caution">
    <text evidence="5">The sequence shown here is derived from an EMBL/GenBank/DDBJ whole genome shotgun (WGS) entry which is preliminary data.</text>
</comment>
<dbReference type="Proteomes" id="UP001163046">
    <property type="component" value="Unassembled WGS sequence"/>
</dbReference>
<keyword evidence="1" id="KW-0863">Zinc-finger</keyword>
<evidence type="ECO:0000256" key="3">
    <source>
        <dbReference type="SAM" id="MobiDB-lite"/>
    </source>
</evidence>
<feature type="region of interest" description="Disordered" evidence="3">
    <location>
        <begin position="1"/>
        <end position="89"/>
    </location>
</feature>
<feature type="compositionally biased region" description="Basic and acidic residues" evidence="3">
    <location>
        <begin position="362"/>
        <end position="375"/>
    </location>
</feature>
<feature type="compositionally biased region" description="Basic and acidic residues" evidence="3">
    <location>
        <begin position="463"/>
        <end position="569"/>
    </location>
</feature>
<keyword evidence="2" id="KW-0175">Coiled coil</keyword>
<dbReference type="EMBL" id="MU826893">
    <property type="protein sequence ID" value="KAJ7369686.1"/>
    <property type="molecule type" value="Genomic_DNA"/>
</dbReference>
<feature type="compositionally biased region" description="Basic and acidic residues" evidence="3">
    <location>
        <begin position="589"/>
        <end position="598"/>
    </location>
</feature>
<feature type="zinc finger region" description="C3H1-type" evidence="1">
    <location>
        <begin position="191"/>
        <end position="216"/>
    </location>
</feature>
<evidence type="ECO:0000256" key="1">
    <source>
        <dbReference type="PROSITE-ProRule" id="PRU00723"/>
    </source>
</evidence>
<evidence type="ECO:0000256" key="2">
    <source>
        <dbReference type="SAM" id="Coils"/>
    </source>
</evidence>
<dbReference type="PROSITE" id="PS50103">
    <property type="entry name" value="ZF_C3H1"/>
    <property type="match status" value="1"/>
</dbReference>
<feature type="compositionally biased region" description="Polar residues" evidence="3">
    <location>
        <begin position="339"/>
        <end position="352"/>
    </location>
</feature>
<gene>
    <name evidence="5" type="ORF">OS493_037188</name>
</gene>
<evidence type="ECO:0000313" key="5">
    <source>
        <dbReference type="EMBL" id="KAJ7369686.1"/>
    </source>
</evidence>
<dbReference type="AlphaFoldDB" id="A0A9X0CNL2"/>
<sequence>MKAVQDSDASKNQVPKWLQENVAKSEHAQAVTHATQTQEKPVPSWLTKDKPSTDGSQARDQQGHVPKWLQSKTSVAPDSTTTQTPSGKNGLLFKLTELELLRQQQEQLQQLQKLEKRLKQTPSVSSEKSNLTATTFASTNSSSSVISCRAETVTDNSRLKYSHGSQSTTVQANNKTNTPDQGSSERVLKQKVTKQACKFFPNCRFGSNCHFQHPPCKFGLRCPKHDCIFDHSEDSTEHYPEESQYQVGDYPEEPGSHSEGLVPFSGSGDQIPGIGDGELPVVPAKTEDEMDTGHDTAGVESKDNDGYQDNSYQDDSYQDNSYQDNSYQDNYQDSSYQDTTYDQQALALSNSRGLHGDDDEQYKEGEQVEMVKEGEDPVPADSTAPEHSEEWQQETSDHQWAAGDEWGGATYQEEHASEVPPWDTEQKPPQHASEAFPWDREKPPAGEAPPWDRENPPQQPDWAPHRERSSRWEGERPPLERDGRPPLPREGEHYDGPRHRRDWRPPFDRHERGPRPPFPRDEHDRDRRPPFPGDERDRRPPFPPDERDKKPWLDQHGGRPPRDDWDRKPPFPGMNAIDPQGMRDILGMNEREDPICKR</sequence>
<dbReference type="GO" id="GO:0008270">
    <property type="term" value="F:zinc ion binding"/>
    <property type="evidence" value="ECO:0007669"/>
    <property type="project" value="UniProtKB-KW"/>
</dbReference>
<keyword evidence="6" id="KW-1185">Reference proteome</keyword>
<feature type="compositionally biased region" description="Basic and acidic residues" evidence="3">
    <location>
        <begin position="437"/>
        <end position="455"/>
    </location>
</feature>
<feature type="compositionally biased region" description="Polar residues" evidence="3">
    <location>
        <begin position="70"/>
        <end position="87"/>
    </location>
</feature>
<dbReference type="InterPro" id="IPR000571">
    <property type="entry name" value="Znf_CCCH"/>
</dbReference>
<feature type="domain" description="C3H1-type" evidence="4">
    <location>
        <begin position="191"/>
        <end position="216"/>
    </location>
</feature>
<proteinExistence type="predicted"/>
<reference evidence="5" key="1">
    <citation type="submission" date="2023-01" db="EMBL/GenBank/DDBJ databases">
        <title>Genome assembly of the deep-sea coral Lophelia pertusa.</title>
        <authorList>
            <person name="Herrera S."/>
            <person name="Cordes E."/>
        </authorList>
    </citation>
    <scope>NUCLEOTIDE SEQUENCE</scope>
    <source>
        <strain evidence="5">USNM1676648</strain>
        <tissue evidence="5">Polyp</tissue>
    </source>
</reference>
<keyword evidence="1" id="KW-0862">Zinc</keyword>
<feature type="compositionally biased region" description="Basic and acidic residues" evidence="3">
    <location>
        <begin position="285"/>
        <end position="294"/>
    </location>
</feature>
<name>A0A9X0CNL2_9CNID</name>
<evidence type="ECO:0000259" key="4">
    <source>
        <dbReference type="PROSITE" id="PS50103"/>
    </source>
</evidence>
<dbReference type="OrthoDB" id="5990711at2759"/>
<dbReference type="Pfam" id="PF14608">
    <property type="entry name" value="zf-CCCH_2"/>
    <property type="match status" value="2"/>
</dbReference>
<evidence type="ECO:0000313" key="6">
    <source>
        <dbReference type="Proteomes" id="UP001163046"/>
    </source>
</evidence>
<feature type="region of interest" description="Disordered" evidence="3">
    <location>
        <begin position="157"/>
        <end position="187"/>
    </location>
</feature>
<accession>A0A9X0CNL2</accession>
<dbReference type="Gene3D" id="4.10.1000.30">
    <property type="match status" value="1"/>
</dbReference>
<feature type="compositionally biased region" description="Low complexity" evidence="3">
    <location>
        <begin position="307"/>
        <end position="338"/>
    </location>
</feature>